<feature type="region of interest" description="Disordered" evidence="1">
    <location>
        <begin position="113"/>
        <end position="173"/>
    </location>
</feature>
<feature type="compositionally biased region" description="Polar residues" evidence="1">
    <location>
        <begin position="143"/>
        <end position="152"/>
    </location>
</feature>
<gene>
    <name evidence="2" type="ORF">B0I36DRAFT_410685</name>
</gene>
<dbReference type="GeneID" id="70191466"/>
<sequence>MMDAVLRGCLLSIVSVEVRWSRVYISMSTRLPACLVCLLAQPAPSLARVTVTRGNDVNRSFRIRCCARDRGALAETGCTLCLYSAKWPCPDLSALICQADEPVRGAYQPQCREMPTRKLPDGRTHGGRPAPAKPPLAPIRLRTSFSPRSMSPISGARQRRAEPGLGRRSGQAPIQLRRWTSGSARHHPWPNRATEALCSGLEQLALERTGAVTTAAAAQHRPARVCLACHPPSS</sequence>
<comment type="caution">
    <text evidence="2">The sequence shown here is derived from an EMBL/GenBank/DDBJ whole genome shotgun (WGS) entry which is preliminary data.</text>
</comment>
<keyword evidence="3" id="KW-1185">Reference proteome</keyword>
<proteinExistence type="predicted"/>
<organism evidence="2 3">
    <name type="scientific">Microdochium trichocladiopsis</name>
    <dbReference type="NCBI Taxonomy" id="1682393"/>
    <lineage>
        <taxon>Eukaryota</taxon>
        <taxon>Fungi</taxon>
        <taxon>Dikarya</taxon>
        <taxon>Ascomycota</taxon>
        <taxon>Pezizomycotina</taxon>
        <taxon>Sordariomycetes</taxon>
        <taxon>Xylariomycetidae</taxon>
        <taxon>Xylariales</taxon>
        <taxon>Microdochiaceae</taxon>
        <taxon>Microdochium</taxon>
    </lineage>
</organism>
<dbReference type="Proteomes" id="UP000756346">
    <property type="component" value="Unassembled WGS sequence"/>
</dbReference>
<feature type="compositionally biased region" description="Basic and acidic residues" evidence="1">
    <location>
        <begin position="114"/>
        <end position="124"/>
    </location>
</feature>
<accession>A0A9P9BP82</accession>
<evidence type="ECO:0000256" key="1">
    <source>
        <dbReference type="SAM" id="MobiDB-lite"/>
    </source>
</evidence>
<name>A0A9P9BP82_9PEZI</name>
<dbReference type="EMBL" id="JAGTJQ010000006">
    <property type="protein sequence ID" value="KAH7029004.1"/>
    <property type="molecule type" value="Genomic_DNA"/>
</dbReference>
<reference evidence="2" key="1">
    <citation type="journal article" date="2021" name="Nat. Commun.">
        <title>Genetic determinants of endophytism in the Arabidopsis root mycobiome.</title>
        <authorList>
            <person name="Mesny F."/>
            <person name="Miyauchi S."/>
            <person name="Thiergart T."/>
            <person name="Pickel B."/>
            <person name="Atanasova L."/>
            <person name="Karlsson M."/>
            <person name="Huettel B."/>
            <person name="Barry K.W."/>
            <person name="Haridas S."/>
            <person name="Chen C."/>
            <person name="Bauer D."/>
            <person name="Andreopoulos W."/>
            <person name="Pangilinan J."/>
            <person name="LaButti K."/>
            <person name="Riley R."/>
            <person name="Lipzen A."/>
            <person name="Clum A."/>
            <person name="Drula E."/>
            <person name="Henrissat B."/>
            <person name="Kohler A."/>
            <person name="Grigoriev I.V."/>
            <person name="Martin F.M."/>
            <person name="Hacquard S."/>
        </authorList>
    </citation>
    <scope>NUCLEOTIDE SEQUENCE</scope>
    <source>
        <strain evidence="2">MPI-CAGE-CH-0230</strain>
    </source>
</reference>
<evidence type="ECO:0000313" key="2">
    <source>
        <dbReference type="EMBL" id="KAH7029004.1"/>
    </source>
</evidence>
<evidence type="ECO:0000313" key="3">
    <source>
        <dbReference type="Proteomes" id="UP000756346"/>
    </source>
</evidence>
<protein>
    <submittedName>
        <fullName evidence="2">Uncharacterized protein</fullName>
    </submittedName>
</protein>
<dbReference type="RefSeq" id="XP_046011292.1">
    <property type="nucleotide sequence ID" value="XM_046161920.1"/>
</dbReference>
<dbReference type="AlphaFoldDB" id="A0A9P9BP82"/>